<reference evidence="1" key="1">
    <citation type="submission" date="2020-05" db="EMBL/GenBank/DDBJ databases">
        <title>Large-scale comparative analyses of tick genomes elucidate their genetic diversity and vector capacities.</title>
        <authorList>
            <person name="Jia N."/>
            <person name="Wang J."/>
            <person name="Shi W."/>
            <person name="Du L."/>
            <person name="Sun Y."/>
            <person name="Zhan W."/>
            <person name="Jiang J."/>
            <person name="Wang Q."/>
            <person name="Zhang B."/>
            <person name="Ji P."/>
            <person name="Sakyi L.B."/>
            <person name="Cui X."/>
            <person name="Yuan T."/>
            <person name="Jiang B."/>
            <person name="Yang W."/>
            <person name="Lam T.T.-Y."/>
            <person name="Chang Q."/>
            <person name="Ding S."/>
            <person name="Wang X."/>
            <person name="Zhu J."/>
            <person name="Ruan X."/>
            <person name="Zhao L."/>
            <person name="Wei J."/>
            <person name="Que T."/>
            <person name="Du C."/>
            <person name="Cheng J."/>
            <person name="Dai P."/>
            <person name="Han X."/>
            <person name="Huang E."/>
            <person name="Gao Y."/>
            <person name="Liu J."/>
            <person name="Shao H."/>
            <person name="Ye R."/>
            <person name="Li L."/>
            <person name="Wei W."/>
            <person name="Wang X."/>
            <person name="Wang C."/>
            <person name="Yang T."/>
            <person name="Huo Q."/>
            <person name="Li W."/>
            <person name="Guo W."/>
            <person name="Chen H."/>
            <person name="Zhou L."/>
            <person name="Ni X."/>
            <person name="Tian J."/>
            <person name="Zhou Y."/>
            <person name="Sheng Y."/>
            <person name="Liu T."/>
            <person name="Pan Y."/>
            <person name="Xia L."/>
            <person name="Li J."/>
            <person name="Zhao F."/>
            <person name="Cao W."/>
        </authorList>
    </citation>
    <scope>NUCLEOTIDE SEQUENCE</scope>
    <source>
        <strain evidence="1">Hyas-2018</strain>
    </source>
</reference>
<comment type="caution">
    <text evidence="1">The sequence shown here is derived from an EMBL/GenBank/DDBJ whole genome shotgun (WGS) entry which is preliminary data.</text>
</comment>
<name>A0ACB7SWJ3_HYAAI</name>
<dbReference type="Proteomes" id="UP000821845">
    <property type="component" value="Chromosome 2"/>
</dbReference>
<dbReference type="EMBL" id="CM023482">
    <property type="protein sequence ID" value="KAH6939083.1"/>
    <property type="molecule type" value="Genomic_DNA"/>
</dbReference>
<keyword evidence="2" id="KW-1185">Reference proteome</keyword>
<evidence type="ECO:0000313" key="1">
    <source>
        <dbReference type="EMBL" id="KAH6939083.1"/>
    </source>
</evidence>
<gene>
    <name evidence="1" type="ORF">HPB50_015725</name>
</gene>
<protein>
    <submittedName>
        <fullName evidence="1">Uncharacterized protein</fullName>
    </submittedName>
</protein>
<sequence>MRPDVASAAQKESRAVAMRGRTRRVGREEARNPLAPAGRTGSLGARPYQPARLVELYLSCGQRGRLGAAGRGPFAASASISALLLLLTDTHGVRARAYCWPFHLC</sequence>
<accession>A0ACB7SWJ3</accession>
<evidence type="ECO:0000313" key="2">
    <source>
        <dbReference type="Proteomes" id="UP000821845"/>
    </source>
</evidence>
<organism evidence="1 2">
    <name type="scientific">Hyalomma asiaticum</name>
    <name type="common">Tick</name>
    <dbReference type="NCBI Taxonomy" id="266040"/>
    <lineage>
        <taxon>Eukaryota</taxon>
        <taxon>Metazoa</taxon>
        <taxon>Ecdysozoa</taxon>
        <taxon>Arthropoda</taxon>
        <taxon>Chelicerata</taxon>
        <taxon>Arachnida</taxon>
        <taxon>Acari</taxon>
        <taxon>Parasitiformes</taxon>
        <taxon>Ixodida</taxon>
        <taxon>Ixodoidea</taxon>
        <taxon>Ixodidae</taxon>
        <taxon>Hyalomminae</taxon>
        <taxon>Hyalomma</taxon>
    </lineage>
</organism>
<proteinExistence type="predicted"/>